<gene>
    <name evidence="2" type="ORF">PILCRDRAFT_9853</name>
</gene>
<dbReference type="AlphaFoldDB" id="A0A0C3FJI2"/>
<accession>A0A0C3FJI2</accession>
<organism evidence="2 3">
    <name type="scientific">Piloderma croceum (strain F 1598)</name>
    <dbReference type="NCBI Taxonomy" id="765440"/>
    <lineage>
        <taxon>Eukaryota</taxon>
        <taxon>Fungi</taxon>
        <taxon>Dikarya</taxon>
        <taxon>Basidiomycota</taxon>
        <taxon>Agaricomycotina</taxon>
        <taxon>Agaricomycetes</taxon>
        <taxon>Agaricomycetidae</taxon>
        <taxon>Atheliales</taxon>
        <taxon>Atheliaceae</taxon>
        <taxon>Piloderma</taxon>
    </lineage>
</organism>
<name>A0A0C3FJI2_PILCF</name>
<evidence type="ECO:0000313" key="2">
    <source>
        <dbReference type="EMBL" id="KIM79964.1"/>
    </source>
</evidence>
<dbReference type="Proteomes" id="UP000054166">
    <property type="component" value="Unassembled WGS sequence"/>
</dbReference>
<reference evidence="2 3" key="1">
    <citation type="submission" date="2014-04" db="EMBL/GenBank/DDBJ databases">
        <authorList>
            <consortium name="DOE Joint Genome Institute"/>
            <person name="Kuo A."/>
            <person name="Tarkka M."/>
            <person name="Buscot F."/>
            <person name="Kohler A."/>
            <person name="Nagy L.G."/>
            <person name="Floudas D."/>
            <person name="Copeland A."/>
            <person name="Barry K.W."/>
            <person name="Cichocki N."/>
            <person name="Veneault-Fourrey C."/>
            <person name="LaButti K."/>
            <person name="Lindquist E.A."/>
            <person name="Lipzen A."/>
            <person name="Lundell T."/>
            <person name="Morin E."/>
            <person name="Murat C."/>
            <person name="Sun H."/>
            <person name="Tunlid A."/>
            <person name="Henrissat B."/>
            <person name="Grigoriev I.V."/>
            <person name="Hibbett D.S."/>
            <person name="Martin F."/>
            <person name="Nordberg H.P."/>
            <person name="Cantor M.N."/>
            <person name="Hua S.X."/>
        </authorList>
    </citation>
    <scope>NUCLEOTIDE SEQUENCE [LARGE SCALE GENOMIC DNA]</scope>
    <source>
        <strain evidence="2 3">F 1598</strain>
    </source>
</reference>
<dbReference type="HOGENOM" id="CLU_036831_0_0_1"/>
<proteinExistence type="predicted"/>
<sequence>MDFEEEDINPRFVTPEFEYPKSPVDIIVNIHNIDNRKILPREVWVRESDAVPLTFAYTRDNRLSATARLSQLLPAVLENDSPIKEIGGRIYREGKTSTASRVQLGTVAAIASDELPPQLRMDGLDKIILFPNEHGDYECELFWDGVIPSPALSGSHDVATRSTQEVPKSNDKNPHTKAALKASIAKAVRHQVVLDATNHLEDLGWAKTGGGYQIPEDHDEFPDMKFTKEDVFKVLKLGHSQGNAYGSLFNPRTVAKLPKVQAWIKDPAGKVGDRFRNMTISEFRRYQEDHLHLRRPKDAKGKGKKRVSAEDTSDDEDSVGPLRLKKGKGRHVPNLSDLDMSDE</sequence>
<feature type="region of interest" description="Disordered" evidence="1">
    <location>
        <begin position="291"/>
        <end position="343"/>
    </location>
</feature>
<dbReference type="OrthoDB" id="2757602at2759"/>
<evidence type="ECO:0000313" key="3">
    <source>
        <dbReference type="Proteomes" id="UP000054166"/>
    </source>
</evidence>
<feature type="compositionally biased region" description="Basic and acidic residues" evidence="1">
    <location>
        <begin position="291"/>
        <end position="301"/>
    </location>
</feature>
<keyword evidence="3" id="KW-1185">Reference proteome</keyword>
<protein>
    <submittedName>
        <fullName evidence="2">Uncharacterized protein</fullName>
    </submittedName>
</protein>
<reference evidence="3" key="2">
    <citation type="submission" date="2015-01" db="EMBL/GenBank/DDBJ databases">
        <title>Evolutionary Origins and Diversification of the Mycorrhizal Mutualists.</title>
        <authorList>
            <consortium name="DOE Joint Genome Institute"/>
            <consortium name="Mycorrhizal Genomics Consortium"/>
            <person name="Kohler A."/>
            <person name="Kuo A."/>
            <person name="Nagy L.G."/>
            <person name="Floudas D."/>
            <person name="Copeland A."/>
            <person name="Barry K.W."/>
            <person name="Cichocki N."/>
            <person name="Veneault-Fourrey C."/>
            <person name="LaButti K."/>
            <person name="Lindquist E.A."/>
            <person name="Lipzen A."/>
            <person name="Lundell T."/>
            <person name="Morin E."/>
            <person name="Murat C."/>
            <person name="Riley R."/>
            <person name="Ohm R."/>
            <person name="Sun H."/>
            <person name="Tunlid A."/>
            <person name="Henrissat B."/>
            <person name="Grigoriev I.V."/>
            <person name="Hibbett D.S."/>
            <person name="Martin F."/>
        </authorList>
    </citation>
    <scope>NUCLEOTIDE SEQUENCE [LARGE SCALE GENOMIC DNA]</scope>
    <source>
        <strain evidence="3">F 1598</strain>
    </source>
</reference>
<dbReference type="EMBL" id="KN833006">
    <property type="protein sequence ID" value="KIM79964.1"/>
    <property type="molecule type" value="Genomic_DNA"/>
</dbReference>
<evidence type="ECO:0000256" key="1">
    <source>
        <dbReference type="SAM" id="MobiDB-lite"/>
    </source>
</evidence>
<dbReference type="InParanoid" id="A0A0C3FJI2"/>